<dbReference type="AlphaFoldDB" id="F8MX93"/>
<reference evidence="2" key="1">
    <citation type="journal article" date="2011" name="Genetics">
        <title>Massive changes in genome architecture accompany the transition to self-fertility in the filamentous fungus Neurospora tetrasperma.</title>
        <authorList>
            <person name="Ellison C.E."/>
            <person name="Stajich J.E."/>
            <person name="Jacobson D.J."/>
            <person name="Natvig D.O."/>
            <person name="Lapidus A."/>
            <person name="Foster B."/>
            <person name="Aerts A."/>
            <person name="Riley R."/>
            <person name="Lindquist E.A."/>
            <person name="Grigoriev I.V."/>
            <person name="Taylor J.W."/>
        </authorList>
    </citation>
    <scope>NUCLEOTIDE SEQUENCE [LARGE SCALE GENOMIC DNA]</scope>
    <source>
        <strain evidence="2">FGSC 2508 / P0657</strain>
    </source>
</reference>
<dbReference type="EMBL" id="GL891307">
    <property type="protein sequence ID" value="EGO54364.1"/>
    <property type="molecule type" value="Genomic_DNA"/>
</dbReference>
<dbReference type="HOGENOM" id="CLU_1993244_0_0_1"/>
<protein>
    <submittedName>
        <fullName evidence="1">Uncharacterized protein</fullName>
    </submittedName>
</protein>
<dbReference type="GeneID" id="20825586"/>
<keyword evidence="2" id="KW-1185">Reference proteome</keyword>
<proteinExistence type="predicted"/>
<dbReference type="VEuPathDB" id="FungiDB:NEUTE1DRAFT_131906"/>
<sequence length="125" mass="14047">MIACLETLYELVYAVLFIRIVIFDALRNPERLPGESEVSAVERGRGGAYRGGEHGGDVELMVKIAAEPFPKRHNLVLPRTDFRHSWRSMGGTVREDDVRASTGVDDLVNARSLEMDWSPHPHGYL</sequence>
<name>F8MX93_NEUT8</name>
<evidence type="ECO:0000313" key="1">
    <source>
        <dbReference type="EMBL" id="EGO54364.1"/>
    </source>
</evidence>
<dbReference type="KEGG" id="nte:NEUTE1DRAFT131906"/>
<dbReference type="Proteomes" id="UP000008065">
    <property type="component" value="Unassembled WGS sequence"/>
</dbReference>
<dbReference type="RefSeq" id="XP_009854326.1">
    <property type="nucleotide sequence ID" value="XM_009856024.1"/>
</dbReference>
<organism evidence="1 2">
    <name type="scientific">Neurospora tetrasperma (strain FGSC 2508 / ATCC MYA-4615 / P0657)</name>
    <dbReference type="NCBI Taxonomy" id="510951"/>
    <lineage>
        <taxon>Eukaryota</taxon>
        <taxon>Fungi</taxon>
        <taxon>Dikarya</taxon>
        <taxon>Ascomycota</taxon>
        <taxon>Pezizomycotina</taxon>
        <taxon>Sordariomycetes</taxon>
        <taxon>Sordariomycetidae</taxon>
        <taxon>Sordariales</taxon>
        <taxon>Sordariaceae</taxon>
        <taxon>Neurospora</taxon>
    </lineage>
</organism>
<gene>
    <name evidence="1" type="ORF">NEUTE1DRAFT_131906</name>
</gene>
<evidence type="ECO:0000313" key="2">
    <source>
        <dbReference type="Proteomes" id="UP000008065"/>
    </source>
</evidence>
<accession>F8MX93</accession>